<protein>
    <submittedName>
        <fullName evidence="1">Uncharacterized protein</fullName>
    </submittedName>
</protein>
<reference evidence="1 2" key="1">
    <citation type="submission" date="2016-11" db="EMBL/GenBank/DDBJ databases">
        <authorList>
            <person name="Jaros S."/>
            <person name="Januszkiewicz K."/>
            <person name="Wedrychowicz H."/>
        </authorList>
    </citation>
    <scope>NUCLEOTIDE SEQUENCE [LARGE SCALE GENOMIC DNA]</scope>
    <source>
        <strain evidence="1 2">LMG 26898</strain>
    </source>
</reference>
<evidence type="ECO:0000313" key="2">
    <source>
        <dbReference type="Proteomes" id="UP000183983"/>
    </source>
</evidence>
<dbReference type="EMBL" id="FRDA01000008">
    <property type="protein sequence ID" value="SHN11183.1"/>
    <property type="molecule type" value="Genomic_DNA"/>
</dbReference>
<gene>
    <name evidence="1" type="ORF">SAMN05216593_10834</name>
</gene>
<dbReference type="AlphaFoldDB" id="A0A1M7P3L3"/>
<name>A0A1M7P3L3_9PSED</name>
<accession>A0A1M7P3L3</accession>
<organism evidence="1 2">
    <name type="scientific">Pseudomonas asturiensis</name>
    <dbReference type="NCBI Taxonomy" id="1190415"/>
    <lineage>
        <taxon>Bacteria</taxon>
        <taxon>Pseudomonadati</taxon>
        <taxon>Pseudomonadota</taxon>
        <taxon>Gammaproteobacteria</taxon>
        <taxon>Pseudomonadales</taxon>
        <taxon>Pseudomonadaceae</taxon>
        <taxon>Pseudomonas</taxon>
    </lineage>
</organism>
<dbReference type="Proteomes" id="UP000183983">
    <property type="component" value="Unassembled WGS sequence"/>
</dbReference>
<dbReference type="STRING" id="1190415.SAMN05216593_10834"/>
<sequence>MRRRKNVVARIWTKIVTALRGGASEAAGVIMARQALHILDQEIHSAHRPEPPFRLQGSYRNMNKLAEKVSAVMNGTEIDQLISDHYRGESQLLTHGAEENLLKLAELRGQLSDEQASRWEQIKKAFVRNQRMGGDSADVGNRIVAQLSDAVEGIRAIADRSRRA</sequence>
<proteinExistence type="predicted"/>
<evidence type="ECO:0000313" key="1">
    <source>
        <dbReference type="EMBL" id="SHN11183.1"/>
    </source>
</evidence>